<feature type="domain" description="Peptidase A1" evidence="9">
    <location>
        <begin position="44"/>
        <end position="378"/>
    </location>
</feature>
<dbReference type="InterPro" id="IPR033121">
    <property type="entry name" value="PEPTIDASE_A1"/>
</dbReference>
<feature type="signal peptide" evidence="8">
    <location>
        <begin position="1"/>
        <end position="17"/>
    </location>
</feature>
<dbReference type="EMBL" id="JADGIZ020000014">
    <property type="protein sequence ID" value="KAL2916881.1"/>
    <property type="molecule type" value="Genomic_DNA"/>
</dbReference>
<feature type="chain" id="PRO_5045831776" description="Peptidase A1 domain-containing protein" evidence="8">
    <location>
        <begin position="18"/>
        <end position="757"/>
    </location>
</feature>
<evidence type="ECO:0000256" key="8">
    <source>
        <dbReference type="SAM" id="SignalP"/>
    </source>
</evidence>
<dbReference type="PANTHER" id="PTHR47965:SF12">
    <property type="entry name" value="ASPARTIC PROTEINASE 3-RELATED"/>
    <property type="match status" value="1"/>
</dbReference>
<dbReference type="SUPFAM" id="SSF50630">
    <property type="entry name" value="Acid proteases"/>
    <property type="match status" value="1"/>
</dbReference>
<sequence>MLLLIIAVADASASVPAFHPDYSAPSSGAGISRVAVSQLGYPYTCFNINLNVQNVTLRVMLDSSISDLLIPNVGINAYSGTKLNRTRPIGAQNITGKAYGTGNWTGFGFQGSVSLPSTNVTTSNAPAIAVIAQTSSYVFSYSTNQGRLGLGFAPQAYFNATPPTVIDAWAASYVTSSSSVGFRMCQYRNSSLSFVDFGSLALAPSCNASIPQIAWINSPVPSTYTVNVRSFSVNGTQVQLNSNFQANGTWSRIETCEKAVYLPTEAFTVYKNALIASGGLTTDAAQGFFTASASLGVVYYNIKIDLMPNITFEFISDPATNATVSITLGPRQYIYYDGAVARSLYVDGQTSSRVVFGTPFFIDVYLLFDQHNNDGNDDNRFDSCDELRFSDTIVIVNNFSDHHDHYDDHHHNDHYHAFAFPDHNDHHDDHHNDPDYINDHHDHHDDDNDHARLRFSDTIVIVNNFSDHHDHHHDHDHHHNHHHNDHYHAFAFPDHNDHHDDHHNDPDYINDHHDHHDDDNDHARLRFSDTIVIVNNFSDHHDHHHDHDHHHNHHHNDHYHAFAFPDHNDHHDDHHNDPDYINDHHDHHDDDNDHARLRFSDIIVIVNIFSDHHDHRDDHHHNHHHNDHYHAFAFPDHNDHHDDHHNDPDYNNDHHDDDHHDHHDDDNDHARLRFSDIIVIVNIFSDHHGHRDHHHHNDHHNDDYYNDYHHAFSNDHHDHHNHDGNHNNHDKPRSHNDALLDFRLNLDKELDRHPHSR</sequence>
<dbReference type="Proteomes" id="UP001527925">
    <property type="component" value="Unassembled WGS sequence"/>
</dbReference>
<keyword evidence="2" id="KW-0645">Protease</keyword>
<feature type="region of interest" description="Disordered" evidence="7">
    <location>
        <begin position="494"/>
        <end position="515"/>
    </location>
</feature>
<feature type="compositionally biased region" description="Basic and acidic residues" evidence="7">
    <location>
        <begin position="636"/>
        <end position="666"/>
    </location>
</feature>
<accession>A0ABR4NBK6</accession>
<evidence type="ECO:0000313" key="10">
    <source>
        <dbReference type="EMBL" id="KAL2916881.1"/>
    </source>
</evidence>
<feature type="compositionally biased region" description="Basic residues" evidence="7">
    <location>
        <begin position="470"/>
        <end position="485"/>
    </location>
</feature>
<evidence type="ECO:0000256" key="4">
    <source>
        <dbReference type="ARBA" id="ARBA00022750"/>
    </source>
</evidence>
<gene>
    <name evidence="10" type="ORF">HK105_203660</name>
</gene>
<evidence type="ECO:0000259" key="9">
    <source>
        <dbReference type="PROSITE" id="PS51767"/>
    </source>
</evidence>
<evidence type="ECO:0000256" key="7">
    <source>
        <dbReference type="SAM" id="MobiDB-lite"/>
    </source>
</evidence>
<reference evidence="10 11" key="1">
    <citation type="submission" date="2023-09" db="EMBL/GenBank/DDBJ databases">
        <title>Pangenome analysis of Batrachochytrium dendrobatidis and related Chytrids.</title>
        <authorList>
            <person name="Yacoub M.N."/>
            <person name="Stajich J.E."/>
            <person name="James T.Y."/>
        </authorList>
    </citation>
    <scope>NUCLEOTIDE SEQUENCE [LARGE SCALE GENOMIC DNA]</scope>
    <source>
        <strain evidence="10 11">JEL0888</strain>
    </source>
</reference>
<dbReference type="InterPro" id="IPR021109">
    <property type="entry name" value="Peptidase_aspartic_dom_sf"/>
</dbReference>
<organism evidence="10 11">
    <name type="scientific">Polyrhizophydium stewartii</name>
    <dbReference type="NCBI Taxonomy" id="2732419"/>
    <lineage>
        <taxon>Eukaryota</taxon>
        <taxon>Fungi</taxon>
        <taxon>Fungi incertae sedis</taxon>
        <taxon>Chytridiomycota</taxon>
        <taxon>Chytridiomycota incertae sedis</taxon>
        <taxon>Chytridiomycetes</taxon>
        <taxon>Rhizophydiales</taxon>
        <taxon>Rhizophydiales incertae sedis</taxon>
        <taxon>Polyrhizophydium</taxon>
    </lineage>
</organism>
<keyword evidence="3 8" id="KW-0732">Signal</keyword>
<evidence type="ECO:0000256" key="6">
    <source>
        <dbReference type="ARBA" id="ARBA00023145"/>
    </source>
</evidence>
<dbReference type="PROSITE" id="PS51767">
    <property type="entry name" value="PEPTIDASE_A1"/>
    <property type="match status" value="1"/>
</dbReference>
<keyword evidence="6" id="KW-0865">Zymogen</keyword>
<evidence type="ECO:0000256" key="2">
    <source>
        <dbReference type="ARBA" id="ARBA00022670"/>
    </source>
</evidence>
<feature type="region of interest" description="Disordered" evidence="7">
    <location>
        <begin position="542"/>
        <end position="587"/>
    </location>
</feature>
<protein>
    <recommendedName>
        <fullName evidence="9">Peptidase A1 domain-containing protein</fullName>
    </recommendedName>
</protein>
<comment type="similarity">
    <text evidence="1">Belongs to the peptidase A1 family.</text>
</comment>
<dbReference type="Gene3D" id="2.40.70.10">
    <property type="entry name" value="Acid Proteases"/>
    <property type="match status" value="2"/>
</dbReference>
<keyword evidence="11" id="KW-1185">Reference proteome</keyword>
<evidence type="ECO:0000256" key="1">
    <source>
        <dbReference type="ARBA" id="ARBA00007447"/>
    </source>
</evidence>
<evidence type="ECO:0000313" key="11">
    <source>
        <dbReference type="Proteomes" id="UP001527925"/>
    </source>
</evidence>
<feature type="region of interest" description="Disordered" evidence="7">
    <location>
        <begin position="470"/>
        <end position="489"/>
    </location>
</feature>
<dbReference type="PANTHER" id="PTHR47965">
    <property type="entry name" value="ASPARTYL PROTEASE-RELATED"/>
    <property type="match status" value="1"/>
</dbReference>
<feature type="region of interest" description="Disordered" evidence="7">
    <location>
        <begin position="714"/>
        <end position="735"/>
    </location>
</feature>
<feature type="compositionally biased region" description="Basic residues" evidence="7">
    <location>
        <begin position="542"/>
        <end position="557"/>
    </location>
</feature>
<keyword evidence="4" id="KW-0064">Aspartyl protease</keyword>
<dbReference type="Pfam" id="PF00026">
    <property type="entry name" value="Asp"/>
    <property type="match status" value="1"/>
</dbReference>
<proteinExistence type="inferred from homology"/>
<evidence type="ECO:0000256" key="5">
    <source>
        <dbReference type="ARBA" id="ARBA00022801"/>
    </source>
</evidence>
<dbReference type="InterPro" id="IPR001461">
    <property type="entry name" value="Aspartic_peptidase_A1"/>
</dbReference>
<feature type="region of interest" description="Disordered" evidence="7">
    <location>
        <begin position="616"/>
        <end position="666"/>
    </location>
</feature>
<evidence type="ECO:0000256" key="3">
    <source>
        <dbReference type="ARBA" id="ARBA00022729"/>
    </source>
</evidence>
<keyword evidence="5" id="KW-0378">Hydrolase</keyword>
<name>A0ABR4NBK6_9FUNG</name>
<comment type="caution">
    <text evidence="10">The sequence shown here is derived from an EMBL/GenBank/DDBJ whole genome shotgun (WGS) entry which is preliminary data.</text>
</comment>
<feature type="compositionally biased region" description="Basic and acidic residues" evidence="7">
    <location>
        <begin position="566"/>
        <end position="587"/>
    </location>
</feature>